<feature type="binding site" evidence="14 15">
    <location>
        <position position="173"/>
    </location>
    <ligand>
        <name>a divalent metal cation</name>
        <dbReference type="ChEBI" id="CHEBI:60240"/>
    </ligand>
</feature>
<keyword evidence="8 14" id="KW-0963">Cytoplasm</keyword>
<evidence type="ECO:0000256" key="12">
    <source>
        <dbReference type="ARBA" id="ARBA00022801"/>
    </source>
</evidence>
<keyword evidence="10 14" id="KW-0479">Metal-binding</keyword>
<dbReference type="NCBIfam" id="NF000594">
    <property type="entry name" value="PRK00015.1-1"/>
    <property type="match status" value="1"/>
</dbReference>
<dbReference type="HAMAP" id="MF_00052_B">
    <property type="entry name" value="RNase_HII_B"/>
    <property type="match status" value="1"/>
</dbReference>
<dbReference type="FunFam" id="3.30.420.10:FF:000006">
    <property type="entry name" value="Ribonuclease HII"/>
    <property type="match status" value="1"/>
</dbReference>
<dbReference type="RefSeq" id="WP_054875141.1">
    <property type="nucleotide sequence ID" value="NZ_LKET01000032.1"/>
</dbReference>
<dbReference type="GO" id="GO:0032299">
    <property type="term" value="C:ribonuclease H2 complex"/>
    <property type="evidence" value="ECO:0007669"/>
    <property type="project" value="TreeGrafter"/>
</dbReference>
<dbReference type="Proteomes" id="UP000050326">
    <property type="component" value="Unassembled WGS sequence"/>
</dbReference>
<evidence type="ECO:0000256" key="13">
    <source>
        <dbReference type="ARBA" id="ARBA00023211"/>
    </source>
</evidence>
<dbReference type="GO" id="GO:0030145">
    <property type="term" value="F:manganese ion binding"/>
    <property type="evidence" value="ECO:0007669"/>
    <property type="project" value="UniProtKB-UniRule"/>
</dbReference>
<dbReference type="InterPro" id="IPR036397">
    <property type="entry name" value="RNaseH_sf"/>
</dbReference>
<evidence type="ECO:0000256" key="4">
    <source>
        <dbReference type="ARBA" id="ARBA00004496"/>
    </source>
</evidence>
<comment type="caution">
    <text evidence="18">The sequence shown here is derived from an EMBL/GenBank/DDBJ whole genome shotgun (WGS) entry which is preliminary data.</text>
</comment>
<protein>
    <recommendedName>
        <fullName evidence="7 14">Ribonuclease HII</fullName>
        <shortName evidence="14">RNase HII</shortName>
        <ecNumber evidence="6 14">3.1.26.4</ecNumber>
    </recommendedName>
</protein>
<evidence type="ECO:0000256" key="10">
    <source>
        <dbReference type="ARBA" id="ARBA00022723"/>
    </source>
</evidence>
<dbReference type="STRING" id="36849.OXPF_20930"/>
<comment type="catalytic activity">
    <reaction evidence="1 14 15 16">
        <text>Endonucleolytic cleavage to 5'-phosphomonoester.</text>
        <dbReference type="EC" id="3.1.26.4"/>
    </reaction>
</comment>
<evidence type="ECO:0000256" key="5">
    <source>
        <dbReference type="ARBA" id="ARBA00007383"/>
    </source>
</evidence>
<comment type="cofactor">
    <cofactor evidence="2">
        <name>Mg(2+)</name>
        <dbReference type="ChEBI" id="CHEBI:18420"/>
    </cofactor>
</comment>
<dbReference type="EMBL" id="LKET01000032">
    <property type="protein sequence ID" value="KPU43928.1"/>
    <property type="molecule type" value="Genomic_DNA"/>
</dbReference>
<sequence>MDIAKLTIKEITTHIENSDAERRKELIEILKMDTRSAVQNLLIKLSKKEDRDRKEIERLEIMKSFEYQYIKRGARYIAGIDEVGRGPLAGPVYASAVILPIECVIKGINDSKKLSPQKRSLLYEEIKEKAVCYSTGYCDEKTIDEVNILKATFKAMKQAVEGLSIKPDVLLIDAVKIPDVDIFQVPIIKGDAKSFSIAAASIVAKVERDTVMDKYHELFPHYNFISNKGYGTQDHIDAIKKHGPCNIHRRSFIGSFV</sequence>
<comment type="function">
    <text evidence="3 14 16">Endonuclease that specifically degrades the RNA of RNA-DNA hybrids.</text>
</comment>
<evidence type="ECO:0000256" key="2">
    <source>
        <dbReference type="ARBA" id="ARBA00001946"/>
    </source>
</evidence>
<dbReference type="AlphaFoldDB" id="A0A0N8NT60"/>
<proteinExistence type="inferred from homology"/>
<keyword evidence="9 14" id="KW-0540">Nuclease</keyword>
<evidence type="ECO:0000259" key="17">
    <source>
        <dbReference type="PROSITE" id="PS51975"/>
    </source>
</evidence>
<evidence type="ECO:0000256" key="9">
    <source>
        <dbReference type="ARBA" id="ARBA00022722"/>
    </source>
</evidence>
<dbReference type="Pfam" id="PF01351">
    <property type="entry name" value="RNase_HII"/>
    <property type="match status" value="1"/>
</dbReference>
<keyword evidence="12 14" id="KW-0378">Hydrolase</keyword>
<feature type="domain" description="RNase H type-2" evidence="17">
    <location>
        <begin position="75"/>
        <end position="257"/>
    </location>
</feature>
<keyword evidence="11 14" id="KW-0255">Endonuclease</keyword>
<comment type="subcellular location">
    <subcellularLocation>
        <location evidence="4 14">Cytoplasm</location>
    </subcellularLocation>
</comment>
<evidence type="ECO:0000256" key="11">
    <source>
        <dbReference type="ARBA" id="ARBA00022759"/>
    </source>
</evidence>
<dbReference type="SUPFAM" id="SSF53098">
    <property type="entry name" value="Ribonuclease H-like"/>
    <property type="match status" value="1"/>
</dbReference>
<dbReference type="InterPro" id="IPR022898">
    <property type="entry name" value="RNase_HII"/>
</dbReference>
<evidence type="ECO:0000313" key="18">
    <source>
        <dbReference type="EMBL" id="KPU43928.1"/>
    </source>
</evidence>
<reference evidence="18 19" key="1">
    <citation type="submission" date="2015-09" db="EMBL/GenBank/DDBJ databases">
        <title>Genome sequence of Oxobacter pfennigii DSM 3222.</title>
        <authorList>
            <person name="Poehlein A."/>
            <person name="Bengelsdorf F.R."/>
            <person name="Schiel-Bengelsdorf B."/>
            <person name="Duerre P."/>
            <person name="Daniel R."/>
        </authorList>
    </citation>
    <scope>NUCLEOTIDE SEQUENCE [LARGE SCALE GENOMIC DNA]</scope>
    <source>
        <strain evidence="18 19">DSM 3222</strain>
    </source>
</reference>
<dbReference type="PANTHER" id="PTHR10954:SF18">
    <property type="entry name" value="RIBONUCLEASE HII"/>
    <property type="match status" value="1"/>
</dbReference>
<dbReference type="GO" id="GO:0005737">
    <property type="term" value="C:cytoplasm"/>
    <property type="evidence" value="ECO:0007669"/>
    <property type="project" value="UniProtKB-SubCell"/>
</dbReference>
<evidence type="ECO:0000256" key="15">
    <source>
        <dbReference type="PROSITE-ProRule" id="PRU01319"/>
    </source>
</evidence>
<dbReference type="PANTHER" id="PTHR10954">
    <property type="entry name" value="RIBONUCLEASE H2 SUBUNIT A"/>
    <property type="match status" value="1"/>
</dbReference>
<dbReference type="Gene3D" id="3.30.420.10">
    <property type="entry name" value="Ribonuclease H-like superfamily/Ribonuclease H"/>
    <property type="match status" value="1"/>
</dbReference>
<dbReference type="PATRIC" id="fig|36849.3.peg.2211"/>
<dbReference type="InterPro" id="IPR001352">
    <property type="entry name" value="RNase_HII/HIII"/>
</dbReference>
<feature type="binding site" evidence="14 15">
    <location>
        <position position="82"/>
    </location>
    <ligand>
        <name>a divalent metal cation</name>
        <dbReference type="ChEBI" id="CHEBI:60240"/>
    </ligand>
</feature>
<keyword evidence="13 14" id="KW-0464">Manganese</keyword>
<dbReference type="NCBIfam" id="NF000595">
    <property type="entry name" value="PRK00015.1-3"/>
    <property type="match status" value="1"/>
</dbReference>
<dbReference type="PROSITE" id="PS51975">
    <property type="entry name" value="RNASE_H_2"/>
    <property type="match status" value="1"/>
</dbReference>
<comment type="similarity">
    <text evidence="5 14 16">Belongs to the RNase HII family.</text>
</comment>
<evidence type="ECO:0000256" key="3">
    <source>
        <dbReference type="ARBA" id="ARBA00004065"/>
    </source>
</evidence>
<comment type="cofactor">
    <cofactor evidence="14 15">
        <name>Mn(2+)</name>
        <dbReference type="ChEBI" id="CHEBI:29035"/>
    </cofactor>
    <cofactor evidence="14 15">
        <name>Mg(2+)</name>
        <dbReference type="ChEBI" id="CHEBI:18420"/>
    </cofactor>
    <text evidence="14 15">Manganese or magnesium. Binds 1 divalent metal ion per monomer in the absence of substrate. May bind a second metal ion after substrate binding.</text>
</comment>
<accession>A0A0N8NT60</accession>
<dbReference type="GO" id="GO:0004523">
    <property type="term" value="F:RNA-DNA hybrid ribonuclease activity"/>
    <property type="evidence" value="ECO:0007669"/>
    <property type="project" value="UniProtKB-UniRule"/>
</dbReference>
<feature type="binding site" evidence="14 15">
    <location>
        <position position="81"/>
    </location>
    <ligand>
        <name>a divalent metal cation</name>
        <dbReference type="ChEBI" id="CHEBI:60240"/>
    </ligand>
</feature>
<keyword evidence="19" id="KW-1185">Reference proteome</keyword>
<dbReference type="EC" id="3.1.26.4" evidence="6 14"/>
<dbReference type="GO" id="GO:0003723">
    <property type="term" value="F:RNA binding"/>
    <property type="evidence" value="ECO:0007669"/>
    <property type="project" value="UniProtKB-UniRule"/>
</dbReference>
<dbReference type="GO" id="GO:0006298">
    <property type="term" value="P:mismatch repair"/>
    <property type="evidence" value="ECO:0007669"/>
    <property type="project" value="TreeGrafter"/>
</dbReference>
<organism evidence="18 19">
    <name type="scientific">Oxobacter pfennigii</name>
    <dbReference type="NCBI Taxonomy" id="36849"/>
    <lineage>
        <taxon>Bacteria</taxon>
        <taxon>Bacillati</taxon>
        <taxon>Bacillota</taxon>
        <taxon>Clostridia</taxon>
        <taxon>Eubacteriales</taxon>
        <taxon>Clostridiaceae</taxon>
        <taxon>Oxobacter</taxon>
    </lineage>
</organism>
<dbReference type="InterPro" id="IPR012337">
    <property type="entry name" value="RNaseH-like_sf"/>
</dbReference>
<evidence type="ECO:0000313" key="19">
    <source>
        <dbReference type="Proteomes" id="UP000050326"/>
    </source>
</evidence>
<dbReference type="CDD" id="cd07182">
    <property type="entry name" value="RNase_HII_bacteria_HII_like"/>
    <property type="match status" value="1"/>
</dbReference>
<dbReference type="InterPro" id="IPR024567">
    <property type="entry name" value="RNase_HII/HIII_dom"/>
</dbReference>
<gene>
    <name evidence="14 18" type="primary">rnhB</name>
    <name evidence="18" type="ORF">OXPF_20930</name>
</gene>
<dbReference type="GO" id="GO:0043137">
    <property type="term" value="P:DNA replication, removal of RNA primer"/>
    <property type="evidence" value="ECO:0007669"/>
    <property type="project" value="TreeGrafter"/>
</dbReference>
<evidence type="ECO:0000256" key="7">
    <source>
        <dbReference type="ARBA" id="ARBA00019179"/>
    </source>
</evidence>
<evidence type="ECO:0000256" key="1">
    <source>
        <dbReference type="ARBA" id="ARBA00000077"/>
    </source>
</evidence>
<evidence type="ECO:0000256" key="16">
    <source>
        <dbReference type="RuleBase" id="RU003515"/>
    </source>
</evidence>
<evidence type="ECO:0000256" key="14">
    <source>
        <dbReference type="HAMAP-Rule" id="MF_00052"/>
    </source>
</evidence>
<name>A0A0N8NT60_9CLOT</name>
<evidence type="ECO:0000256" key="6">
    <source>
        <dbReference type="ARBA" id="ARBA00012180"/>
    </source>
</evidence>
<evidence type="ECO:0000256" key="8">
    <source>
        <dbReference type="ARBA" id="ARBA00022490"/>
    </source>
</evidence>